<comment type="caution">
    <text evidence="3">The sequence shown here is derived from an EMBL/GenBank/DDBJ whole genome shotgun (WGS) entry which is preliminary data.</text>
</comment>
<dbReference type="RefSeq" id="XP_013332229.1">
    <property type="nucleotide sequence ID" value="XM_013476775.1"/>
</dbReference>
<accession>A0A0F4Z534</accession>
<evidence type="ECO:0000256" key="2">
    <source>
        <dbReference type="SAM" id="SignalP"/>
    </source>
</evidence>
<dbReference type="GeneID" id="25312401"/>
<reference evidence="3 4" key="1">
    <citation type="submission" date="2015-04" db="EMBL/GenBank/DDBJ databases">
        <authorList>
            <person name="Heijne W.H."/>
            <person name="Fedorova N.D."/>
            <person name="Nierman W.C."/>
            <person name="Vollebregt A.W."/>
            <person name="Zhao Z."/>
            <person name="Wu L."/>
            <person name="Kumar M."/>
            <person name="Stam H."/>
            <person name="van den Berg M.A."/>
            <person name="Pel H.J."/>
        </authorList>
    </citation>
    <scope>NUCLEOTIDE SEQUENCE [LARGE SCALE GENOMIC DNA]</scope>
    <source>
        <strain evidence="3 4">CBS 393.64</strain>
    </source>
</reference>
<organism evidence="3 4">
    <name type="scientific">Rasamsonia emersonii (strain ATCC 16479 / CBS 393.64 / IMI 116815)</name>
    <dbReference type="NCBI Taxonomy" id="1408163"/>
    <lineage>
        <taxon>Eukaryota</taxon>
        <taxon>Fungi</taxon>
        <taxon>Dikarya</taxon>
        <taxon>Ascomycota</taxon>
        <taxon>Pezizomycotina</taxon>
        <taxon>Eurotiomycetes</taxon>
        <taxon>Eurotiomycetidae</taxon>
        <taxon>Eurotiales</taxon>
        <taxon>Trichocomaceae</taxon>
        <taxon>Rasamsonia</taxon>
    </lineage>
</organism>
<sequence>MARFSNGIYFLFAVLVVLAVFANALPAKGPSDMAADMGQMGSVAGVPGLSAVMPKKQQQKEPDIDDDFMDAIADASASAMPTPTAHPTPGLAPTPASTPKASPTPAKNDNNPLSNIPVLGGLLGKVPLLGGK</sequence>
<dbReference type="AlphaFoldDB" id="A0A0F4Z534"/>
<evidence type="ECO:0000313" key="4">
    <source>
        <dbReference type="Proteomes" id="UP000053958"/>
    </source>
</evidence>
<feature type="signal peptide" evidence="2">
    <location>
        <begin position="1"/>
        <end position="24"/>
    </location>
</feature>
<evidence type="ECO:0000313" key="3">
    <source>
        <dbReference type="EMBL" id="KKA25617.1"/>
    </source>
</evidence>
<name>A0A0F4Z534_RASE3</name>
<protein>
    <submittedName>
        <fullName evidence="3">Uncharacterized protein</fullName>
    </submittedName>
</protein>
<dbReference type="EMBL" id="LASV01000016">
    <property type="protein sequence ID" value="KKA25617.1"/>
    <property type="molecule type" value="Genomic_DNA"/>
</dbReference>
<feature type="compositionally biased region" description="Low complexity" evidence="1">
    <location>
        <begin position="71"/>
        <end position="80"/>
    </location>
</feature>
<keyword evidence="4" id="KW-1185">Reference proteome</keyword>
<proteinExistence type="predicted"/>
<feature type="region of interest" description="Disordered" evidence="1">
    <location>
        <begin position="71"/>
        <end position="119"/>
    </location>
</feature>
<evidence type="ECO:0000256" key="1">
    <source>
        <dbReference type="SAM" id="MobiDB-lite"/>
    </source>
</evidence>
<feature type="chain" id="PRO_5002482462" evidence="2">
    <location>
        <begin position="25"/>
        <end position="132"/>
    </location>
</feature>
<keyword evidence="2" id="KW-0732">Signal</keyword>
<gene>
    <name evidence="3" type="ORF">T310_0346</name>
</gene>
<dbReference type="Proteomes" id="UP000053958">
    <property type="component" value="Unassembled WGS sequence"/>
</dbReference>
<feature type="compositionally biased region" description="Low complexity" evidence="1">
    <location>
        <begin position="93"/>
        <end position="107"/>
    </location>
</feature>